<dbReference type="Pfam" id="PF22813">
    <property type="entry name" value="TcaA_2nd"/>
    <property type="match status" value="1"/>
</dbReference>
<dbReference type="EMBL" id="JAGGKX010000021">
    <property type="protein sequence ID" value="MBP1971140.1"/>
    <property type="molecule type" value="Genomic_DNA"/>
</dbReference>
<comment type="subcellular location">
    <subcellularLocation>
        <location evidence="1">Cell membrane</location>
        <topology evidence="1">Single-pass membrane protein</topology>
    </subcellularLocation>
</comment>
<keyword evidence="13" id="KW-1185">Reference proteome</keyword>
<feature type="domain" description="TcaA protein NTF2-like" evidence="9">
    <location>
        <begin position="526"/>
        <end position="637"/>
    </location>
</feature>
<evidence type="ECO:0000256" key="4">
    <source>
        <dbReference type="ARBA" id="ARBA00022989"/>
    </source>
</evidence>
<gene>
    <name evidence="12" type="ORF">J2Z83_003279</name>
</gene>
<reference evidence="12 13" key="1">
    <citation type="submission" date="2021-03" db="EMBL/GenBank/DDBJ databases">
        <title>Genomic Encyclopedia of Type Strains, Phase IV (KMG-IV): sequencing the most valuable type-strain genomes for metagenomic binning, comparative biology and taxonomic classification.</title>
        <authorList>
            <person name="Goeker M."/>
        </authorList>
    </citation>
    <scope>NUCLEOTIDE SEQUENCE [LARGE SCALE GENOMIC DNA]</scope>
    <source>
        <strain evidence="12 13">DSM 25609</strain>
    </source>
</reference>
<feature type="transmembrane region" description="Helical" evidence="7">
    <location>
        <begin position="70"/>
        <end position="89"/>
    </location>
</feature>
<evidence type="ECO:0000259" key="10">
    <source>
        <dbReference type="Pfam" id="PF22820"/>
    </source>
</evidence>
<feature type="domain" description="TcaA 4th" evidence="10">
    <location>
        <begin position="291"/>
        <end position="346"/>
    </location>
</feature>
<dbReference type="Proteomes" id="UP001519345">
    <property type="component" value="Unassembled WGS sequence"/>
</dbReference>
<evidence type="ECO:0000256" key="7">
    <source>
        <dbReference type="SAM" id="Phobius"/>
    </source>
</evidence>
<accession>A0ABS4IJJ9</accession>
<evidence type="ECO:0000259" key="9">
    <source>
        <dbReference type="Pfam" id="PF22819"/>
    </source>
</evidence>
<dbReference type="InterPro" id="IPR054530">
    <property type="entry name" value="TcaA_4th"/>
</dbReference>
<evidence type="ECO:0000256" key="2">
    <source>
        <dbReference type="ARBA" id="ARBA00022475"/>
    </source>
</evidence>
<feature type="domain" description="TcaA second" evidence="8">
    <location>
        <begin position="93"/>
        <end position="199"/>
    </location>
</feature>
<evidence type="ECO:0000256" key="3">
    <source>
        <dbReference type="ARBA" id="ARBA00022692"/>
    </source>
</evidence>
<keyword evidence="3 7" id="KW-0812">Transmembrane</keyword>
<evidence type="ECO:0000313" key="12">
    <source>
        <dbReference type="EMBL" id="MBP1971140.1"/>
    </source>
</evidence>
<dbReference type="InterPro" id="IPR054529">
    <property type="entry name" value="TcaA_2nd"/>
</dbReference>
<evidence type="ECO:0000259" key="8">
    <source>
        <dbReference type="Pfam" id="PF22813"/>
    </source>
</evidence>
<comment type="caution">
    <text evidence="12">The sequence shown here is derived from an EMBL/GenBank/DDBJ whole genome shotgun (WGS) entry which is preliminary data.</text>
</comment>
<dbReference type="InterPro" id="IPR056902">
    <property type="entry name" value="NTF2_YvbJ"/>
</dbReference>
<dbReference type="Pfam" id="PF22819">
    <property type="entry name" value="TcaA_5th"/>
    <property type="match status" value="1"/>
</dbReference>
<dbReference type="PANTHER" id="PTHR40038:SF1">
    <property type="entry name" value="MEMBRANE-ASSOCIATED PROTEIN TCAA"/>
    <property type="match status" value="1"/>
</dbReference>
<protein>
    <submittedName>
        <fullName evidence="12">Membrane protein YvbJ</fullName>
    </submittedName>
</protein>
<proteinExistence type="predicted"/>
<keyword evidence="4 7" id="KW-1133">Transmembrane helix</keyword>
<evidence type="ECO:0000256" key="5">
    <source>
        <dbReference type="ARBA" id="ARBA00023136"/>
    </source>
</evidence>
<dbReference type="Pfam" id="PF25155">
    <property type="entry name" value="NTF2_YvbJ"/>
    <property type="match status" value="1"/>
</dbReference>
<dbReference type="PANTHER" id="PTHR40038">
    <property type="entry name" value="MEMBRANE-ASSOCIATED PROTEIN TCAA"/>
    <property type="match status" value="1"/>
</dbReference>
<evidence type="ECO:0000256" key="6">
    <source>
        <dbReference type="SAM" id="MobiDB-lite"/>
    </source>
</evidence>
<keyword evidence="5 7" id="KW-0472">Membrane</keyword>
<feature type="compositionally biased region" description="Basic and acidic residues" evidence="6">
    <location>
        <begin position="37"/>
        <end position="55"/>
    </location>
</feature>
<name>A0ABS4IJJ9_9BACI</name>
<feature type="region of interest" description="Disordered" evidence="6">
    <location>
        <begin position="37"/>
        <end position="62"/>
    </location>
</feature>
<dbReference type="InterPro" id="IPR054528">
    <property type="entry name" value="TcaA_5th"/>
</dbReference>
<dbReference type="Pfam" id="PF22820">
    <property type="entry name" value="TcaA_3rd_4th"/>
    <property type="match status" value="1"/>
</dbReference>
<keyword evidence="2" id="KW-1003">Cell membrane</keyword>
<evidence type="ECO:0000256" key="1">
    <source>
        <dbReference type="ARBA" id="ARBA00004162"/>
    </source>
</evidence>
<sequence length="638" mass="72317">MKFCKECGQEVENHDLKFCMNCGASLTANSLKKESASSNFEPEKKASVSDKDQRSVPKKPVSRKQKRNRIIASWIVVLFICLYFIGAHFTSQERLINNFTDAIHEGDAGKLASTLSFYESDEEIDGSDVEGFLAYLEEDPEVARRILDSLQDQAEWLHEGEERPLKKEEAIVQFFSSENNEMVMLQEGDGFLFYDTYELLVEPVYVTLGTNVNGTVLFSGEEEVAEADSKDYSYELGPLVPGIHTFKAVSETELIDLVKEEQVTLMHAGESVNLNLDASYVQFDVPSLGDLESRLIVNDEEVDFTISSDAEFGPVTLDGTTALAVEMDFPWGTMTTPNHEITDRTVPVSFMIDEELQGTIDEALQHYVDGYLVGWQENDISHVDYLSSNLLESYEEEFNYHHIDSDAFHDKQMLGMQMDTENTELEFVDGNYVLSVLVREETLVSQYADNTDKDANEQSDFYRYEFLYEDDWAVYDKSQVRNMDLVAPVDLEVHSDLYTVQGEEAEEQDSEVASAAILHEADEDADSNVEEVTLNYVYQLVEAINTNDYDKVRPYIKDGSELDEMQTDLVERLDEAGMTQEVLNATVTTIEETNGRWLVTTDETIKEIYASGEEEVNDYTWTYTVEEDGDGVSLSTIE</sequence>
<dbReference type="RefSeq" id="WP_209464210.1">
    <property type="nucleotide sequence ID" value="NZ_CP110224.1"/>
</dbReference>
<evidence type="ECO:0000259" key="11">
    <source>
        <dbReference type="Pfam" id="PF25155"/>
    </source>
</evidence>
<evidence type="ECO:0000313" key="13">
    <source>
        <dbReference type="Proteomes" id="UP001519345"/>
    </source>
</evidence>
<organism evidence="12 13">
    <name type="scientific">Virgibacillus natechei</name>
    <dbReference type="NCBI Taxonomy" id="1216297"/>
    <lineage>
        <taxon>Bacteria</taxon>
        <taxon>Bacillati</taxon>
        <taxon>Bacillota</taxon>
        <taxon>Bacilli</taxon>
        <taxon>Bacillales</taxon>
        <taxon>Bacillaceae</taxon>
        <taxon>Virgibacillus</taxon>
    </lineage>
</organism>
<feature type="domain" description="YvbJ-like NTF2-like" evidence="11">
    <location>
        <begin position="362"/>
        <end position="476"/>
    </location>
</feature>